<evidence type="ECO:0000313" key="2">
    <source>
        <dbReference type="Proteomes" id="UP000214720"/>
    </source>
</evidence>
<dbReference type="Proteomes" id="UP000214720">
    <property type="component" value="Unassembled WGS sequence"/>
</dbReference>
<reference evidence="2" key="1">
    <citation type="submission" date="2017-01" db="EMBL/GenBank/DDBJ databases">
        <title>Genome Analysis of Deinococcus marmoris KOPRI26562.</title>
        <authorList>
            <person name="Kim J.H."/>
            <person name="Oh H.-M."/>
        </authorList>
    </citation>
    <scope>NUCLEOTIDE SEQUENCE [LARGE SCALE GENOMIC DNA]</scope>
    <source>
        <strain evidence="2">PAMC 26633</strain>
    </source>
</reference>
<accession>A0A226WWK6</accession>
<gene>
    <name evidence="1" type="ORF">BSU04_25425</name>
</gene>
<proteinExistence type="predicted"/>
<comment type="caution">
    <text evidence="1">The sequence shown here is derived from an EMBL/GenBank/DDBJ whole genome shotgun (WGS) entry which is preliminary data.</text>
</comment>
<protein>
    <submittedName>
        <fullName evidence="1">Uncharacterized protein</fullName>
    </submittedName>
</protein>
<sequence length="65" mass="7098">MLLGKQLLVNMGFVKAPIKTSSRVYNTADVENGRRIEISFEPQCPNKCCNGATSATRPADASIQR</sequence>
<organism evidence="1 2">
    <name type="scientific">Caballeronia sordidicola</name>
    <name type="common">Burkholderia sordidicola</name>
    <dbReference type="NCBI Taxonomy" id="196367"/>
    <lineage>
        <taxon>Bacteria</taxon>
        <taxon>Pseudomonadati</taxon>
        <taxon>Pseudomonadota</taxon>
        <taxon>Betaproteobacteria</taxon>
        <taxon>Burkholderiales</taxon>
        <taxon>Burkholderiaceae</taxon>
        <taxon>Caballeronia</taxon>
    </lineage>
</organism>
<dbReference type="EMBL" id="MTHB01000165">
    <property type="protein sequence ID" value="OXC75572.1"/>
    <property type="molecule type" value="Genomic_DNA"/>
</dbReference>
<evidence type="ECO:0000313" key="1">
    <source>
        <dbReference type="EMBL" id="OXC75572.1"/>
    </source>
</evidence>
<name>A0A226WWK6_CABSO</name>
<dbReference type="AlphaFoldDB" id="A0A226WWK6"/>